<feature type="compositionally biased region" description="Acidic residues" evidence="1">
    <location>
        <begin position="235"/>
        <end position="254"/>
    </location>
</feature>
<reference evidence="2 3" key="1">
    <citation type="journal article" date="2013" name="Genome Announc.">
        <title>Draft Genome Sequence of Arthrobacter gangotriensis Strain Lz1yT, Isolated from a Penguin Rookery Soil Sample Collected in Antarctica, near the Indian Station Dakshin Gangotri.</title>
        <authorList>
            <person name="Shivaji S."/>
            <person name="Ara S."/>
            <person name="Bandi S."/>
            <person name="Singh A."/>
            <person name="Kumar Pinnaka A."/>
        </authorList>
    </citation>
    <scope>NUCLEOTIDE SEQUENCE [LARGE SCALE GENOMIC DNA]</scope>
    <source>
        <strain evidence="2 3">Lz1y</strain>
    </source>
</reference>
<feature type="region of interest" description="Disordered" evidence="1">
    <location>
        <begin position="207"/>
        <end position="258"/>
    </location>
</feature>
<evidence type="ECO:0000313" key="2">
    <source>
        <dbReference type="EMBL" id="EMQ98380.1"/>
    </source>
</evidence>
<accession>M7MTX2</accession>
<dbReference type="PATRIC" id="fig|1276920.7.peg.2397"/>
<proteinExistence type="predicted"/>
<name>M7MTX2_9MICC</name>
<evidence type="ECO:0008006" key="4">
    <source>
        <dbReference type="Google" id="ProtNLM"/>
    </source>
</evidence>
<evidence type="ECO:0000313" key="3">
    <source>
        <dbReference type="Proteomes" id="UP000012015"/>
    </source>
</evidence>
<comment type="caution">
    <text evidence="2">The sequence shown here is derived from an EMBL/GenBank/DDBJ whole genome shotgun (WGS) entry which is preliminary data.</text>
</comment>
<dbReference type="EMBL" id="AOCK01000006">
    <property type="protein sequence ID" value="EMQ98380.1"/>
    <property type="molecule type" value="Genomic_DNA"/>
</dbReference>
<evidence type="ECO:0000256" key="1">
    <source>
        <dbReference type="SAM" id="MobiDB-lite"/>
    </source>
</evidence>
<dbReference type="STRING" id="1276920.ADIAG_02399"/>
<keyword evidence="3" id="KW-1185">Reference proteome</keyword>
<dbReference type="eggNOG" id="ENOG5030Z9E">
    <property type="taxonomic scope" value="Bacteria"/>
</dbReference>
<organism evidence="2 3">
    <name type="scientific">Paeniglutamicibacter gangotriensis Lz1y</name>
    <dbReference type="NCBI Taxonomy" id="1276920"/>
    <lineage>
        <taxon>Bacteria</taxon>
        <taxon>Bacillati</taxon>
        <taxon>Actinomycetota</taxon>
        <taxon>Actinomycetes</taxon>
        <taxon>Micrococcales</taxon>
        <taxon>Micrococcaceae</taxon>
        <taxon>Paeniglutamicibacter</taxon>
    </lineage>
</organism>
<dbReference type="Proteomes" id="UP000012015">
    <property type="component" value="Unassembled WGS sequence"/>
</dbReference>
<dbReference type="RefSeq" id="WP_007271578.1">
    <property type="nucleotide sequence ID" value="NZ_AOCK01000006.1"/>
</dbReference>
<gene>
    <name evidence="2" type="ORF">ADIAG_02399</name>
</gene>
<dbReference type="AlphaFoldDB" id="M7MTX2"/>
<protein>
    <recommendedName>
        <fullName evidence="4">RecT family protein</fullName>
    </recommendedName>
</protein>
<sequence length="306" mass="33143">MSELATTPNAFTPAVQPANIEQVTTDATMSLEAWASELAHAYTIANTICNTMFTPQHFRGKPEEAAAAILYGFTLGMAPMVSLKTIYVVHGTPALYAQQMYAIALSKGHEIERVYADNERVEFRARRRGQSGWQKIEWTIERARQAKYTTNGKYQENPIGMLTEKCKAEAAKLVAPDALAGMNSIEEIELGDYDPAPFVQVEPTAAKTATRKISRPRKNAAPEPVAPDVIHDAPVEADPEPEEAADPDTGELPDEGTPAVLELNYLDEVQRLAGDKTALRALYGQASSEGQPQDVLDAIASAGTAA</sequence>
<feature type="compositionally biased region" description="Basic residues" evidence="1">
    <location>
        <begin position="209"/>
        <end position="218"/>
    </location>
</feature>